<feature type="domain" description="Helix-turn-helix" evidence="1">
    <location>
        <begin position="9"/>
        <end position="48"/>
    </location>
</feature>
<dbReference type="RefSeq" id="WP_136450975.1">
    <property type="nucleotide sequence ID" value="NZ_SSTI01000003.1"/>
</dbReference>
<evidence type="ECO:0000259" key="1">
    <source>
        <dbReference type="Pfam" id="PF12728"/>
    </source>
</evidence>
<dbReference type="EMBL" id="SSTI01000003">
    <property type="protein sequence ID" value="THG41000.1"/>
    <property type="molecule type" value="Genomic_DNA"/>
</dbReference>
<keyword evidence="3" id="KW-1185">Reference proteome</keyword>
<dbReference type="Proteomes" id="UP000308038">
    <property type="component" value="Unassembled WGS sequence"/>
</dbReference>
<dbReference type="InterPro" id="IPR038148">
    <property type="entry name" value="Tn1545/Tn916_Xis"/>
</dbReference>
<gene>
    <name evidence="2" type="ORF">E5988_05340</name>
</gene>
<dbReference type="InterPro" id="IPR010093">
    <property type="entry name" value="SinI_DNA-bd"/>
</dbReference>
<name>A0ABY2QJB7_9SPHN</name>
<evidence type="ECO:0000313" key="2">
    <source>
        <dbReference type="EMBL" id="THG41000.1"/>
    </source>
</evidence>
<dbReference type="Pfam" id="PF12728">
    <property type="entry name" value="HTH_17"/>
    <property type="match status" value="1"/>
</dbReference>
<evidence type="ECO:0000313" key="3">
    <source>
        <dbReference type="Proteomes" id="UP000308038"/>
    </source>
</evidence>
<dbReference type="Gene3D" id="3.90.105.50">
    <property type="match status" value="1"/>
</dbReference>
<comment type="caution">
    <text evidence="2">The sequence shown here is derived from an EMBL/GenBank/DDBJ whole genome shotgun (WGS) entry which is preliminary data.</text>
</comment>
<protein>
    <submittedName>
        <fullName evidence="2">Helix-turn-helix domain-containing protein</fullName>
    </submittedName>
</protein>
<organism evidence="2 3">
    <name type="scientific">Sphingomonas olei</name>
    <dbReference type="NCBI Taxonomy" id="1886787"/>
    <lineage>
        <taxon>Bacteria</taxon>
        <taxon>Pseudomonadati</taxon>
        <taxon>Pseudomonadota</taxon>
        <taxon>Alphaproteobacteria</taxon>
        <taxon>Sphingomonadales</taxon>
        <taxon>Sphingomonadaceae</taxon>
        <taxon>Sphingomonas</taxon>
    </lineage>
</organism>
<proteinExistence type="predicted"/>
<reference evidence="2 3" key="1">
    <citation type="submission" date="2019-04" db="EMBL/GenBank/DDBJ databases">
        <title>Microbes associate with the intestines of laboratory mice.</title>
        <authorList>
            <person name="Navarre W."/>
            <person name="Wong E."/>
            <person name="Huang K.C."/>
            <person name="Tropini C."/>
            <person name="Ng K."/>
            <person name="Yu B."/>
        </authorList>
    </citation>
    <scope>NUCLEOTIDE SEQUENCE [LARGE SCALE GENOMIC DNA]</scope>
    <source>
        <strain evidence="2 3">NM83_B4-11</strain>
    </source>
</reference>
<dbReference type="NCBIfam" id="TIGR01764">
    <property type="entry name" value="excise"/>
    <property type="match status" value="1"/>
</dbReference>
<dbReference type="InterPro" id="IPR041657">
    <property type="entry name" value="HTH_17"/>
</dbReference>
<accession>A0ABY2QJB7</accession>
<sequence>MDTPTENVSIGEAVRLFGIGRTKLYELIQRGDIEAIKLGRRTLIRANSARAFIDSLPRIGGRP</sequence>